<comment type="caution">
    <text evidence="1">The sequence shown here is derived from an EMBL/GenBank/DDBJ whole genome shotgun (WGS) entry which is preliminary data.</text>
</comment>
<reference evidence="1" key="1">
    <citation type="submission" date="2019-08" db="EMBL/GenBank/DDBJ databases">
        <authorList>
            <person name="Kucharzyk K."/>
            <person name="Murdoch R.W."/>
            <person name="Higgins S."/>
            <person name="Loffler F."/>
        </authorList>
    </citation>
    <scope>NUCLEOTIDE SEQUENCE</scope>
</reference>
<sequence length="253" mass="28199">MFAEAEQQLDRAPGFQLVIHRDVGDVRQVGDPVEEHRWLSGRRQFVELFPTGIRFIQGEEDESVEAFAAVRDEVGARGEDQPRVAGVAGASRAFVDQFRILVARSGSGDADVQLLPGGRSVRMAADDRADPRLPHDQPLRFEQTQRLPHRKAAGVVLAAKLVFRRQRGSRREVPLPDLPRQIARHLFENRNSLVHESLCLTCSTYLYGINYDAGRRRCQEPIRIFSDKNGAAPVKTADSGLCYTSVNSGNGKK</sequence>
<accession>A0A645CUF8</accession>
<organism evidence="1">
    <name type="scientific">bioreactor metagenome</name>
    <dbReference type="NCBI Taxonomy" id="1076179"/>
    <lineage>
        <taxon>unclassified sequences</taxon>
        <taxon>metagenomes</taxon>
        <taxon>ecological metagenomes</taxon>
    </lineage>
</organism>
<dbReference type="EMBL" id="VSSQ01030123">
    <property type="protein sequence ID" value="MPM80525.1"/>
    <property type="molecule type" value="Genomic_DNA"/>
</dbReference>
<protein>
    <submittedName>
        <fullName evidence="1">Uncharacterized protein</fullName>
    </submittedName>
</protein>
<name>A0A645CUF8_9ZZZZ</name>
<proteinExistence type="predicted"/>
<gene>
    <name evidence="1" type="ORF">SDC9_127572</name>
</gene>
<evidence type="ECO:0000313" key="1">
    <source>
        <dbReference type="EMBL" id="MPM80525.1"/>
    </source>
</evidence>
<dbReference type="AlphaFoldDB" id="A0A645CUF8"/>